<accession>A0AAV7W3E0</accession>
<feature type="domain" description="Lamina-associated polypeptide 2 alpha C-terminal" evidence="2">
    <location>
        <begin position="223"/>
        <end position="290"/>
    </location>
</feature>
<organism evidence="3 4">
    <name type="scientific">Pleurodeles waltl</name>
    <name type="common">Iberian ribbed newt</name>
    <dbReference type="NCBI Taxonomy" id="8319"/>
    <lineage>
        <taxon>Eukaryota</taxon>
        <taxon>Metazoa</taxon>
        <taxon>Chordata</taxon>
        <taxon>Craniata</taxon>
        <taxon>Vertebrata</taxon>
        <taxon>Euteleostomi</taxon>
        <taxon>Amphibia</taxon>
        <taxon>Batrachia</taxon>
        <taxon>Caudata</taxon>
        <taxon>Salamandroidea</taxon>
        <taxon>Salamandridae</taxon>
        <taxon>Pleurodelinae</taxon>
        <taxon>Pleurodeles</taxon>
    </lineage>
</organism>
<name>A0AAV7W3E0_PLEWA</name>
<dbReference type="Pfam" id="PF11560">
    <property type="entry name" value="LAP2alpha"/>
    <property type="match status" value="1"/>
</dbReference>
<feature type="region of interest" description="Disordered" evidence="1">
    <location>
        <begin position="300"/>
        <end position="331"/>
    </location>
</feature>
<evidence type="ECO:0000256" key="1">
    <source>
        <dbReference type="SAM" id="MobiDB-lite"/>
    </source>
</evidence>
<reference evidence="3" key="1">
    <citation type="journal article" date="2022" name="bioRxiv">
        <title>Sequencing and chromosome-scale assembly of the giantPleurodeles waltlgenome.</title>
        <authorList>
            <person name="Brown T."/>
            <person name="Elewa A."/>
            <person name="Iarovenko S."/>
            <person name="Subramanian E."/>
            <person name="Araus A.J."/>
            <person name="Petzold A."/>
            <person name="Susuki M."/>
            <person name="Suzuki K.-i.T."/>
            <person name="Hayashi T."/>
            <person name="Toyoda A."/>
            <person name="Oliveira C."/>
            <person name="Osipova E."/>
            <person name="Leigh N.D."/>
            <person name="Simon A."/>
            <person name="Yun M.H."/>
        </authorList>
    </citation>
    <scope>NUCLEOTIDE SEQUENCE</scope>
    <source>
        <strain evidence="3">20211129_DDA</strain>
        <tissue evidence="3">Liver</tissue>
    </source>
</reference>
<sequence>MQKLLAARYFSREDVWAVEPWDGGGSPEVHYKRHFAGDRDRCRRKAPQLAASPSSSSGDEGPAPEELTGKYIAKDQVLGLVHHVKVTMGFQDEDSLETSSSALLRQFQSSTPVDVPVHACIKEVVQWEWRDPEKFLLLLLFMAKVYPLHDMQPDLPDSIPLDYFVSSLVGCTSLAEDAVLKDPIDKKVYGSLKKVYSGAHLTLPAGIYGTYVAQSLIYDCSSILELIERQVEFLLDISFDVIRASALAGGACVTARRALVLRDWKTHAAQKAYVLTLPFQGSLLFGPELESLPHKLFKEKKHSSSIKSGQGDRLFRCKSPMHQPPLQQSLR</sequence>
<gene>
    <name evidence="3" type="ORF">NDU88_002975</name>
</gene>
<evidence type="ECO:0000259" key="2">
    <source>
        <dbReference type="Pfam" id="PF11560"/>
    </source>
</evidence>
<dbReference type="AlphaFoldDB" id="A0AAV7W3E0"/>
<dbReference type="EMBL" id="JANPWB010000002">
    <property type="protein sequence ID" value="KAJ1207584.1"/>
    <property type="molecule type" value="Genomic_DNA"/>
</dbReference>
<dbReference type="Proteomes" id="UP001066276">
    <property type="component" value="Chromosome 1_2"/>
</dbReference>
<feature type="compositionally biased region" description="Low complexity" evidence="1">
    <location>
        <begin position="50"/>
        <end position="66"/>
    </location>
</feature>
<dbReference type="Gene3D" id="1.10.287.3160">
    <property type="match status" value="1"/>
</dbReference>
<protein>
    <recommendedName>
        <fullName evidence="2">Lamina-associated polypeptide 2 alpha C-terminal domain-containing protein</fullName>
    </recommendedName>
</protein>
<proteinExistence type="predicted"/>
<feature type="region of interest" description="Disordered" evidence="1">
    <location>
        <begin position="38"/>
        <end position="66"/>
    </location>
</feature>
<dbReference type="InterPro" id="IPR021623">
    <property type="entry name" value="LAP2alpha_C"/>
</dbReference>
<evidence type="ECO:0000313" key="3">
    <source>
        <dbReference type="EMBL" id="KAJ1207584.1"/>
    </source>
</evidence>
<keyword evidence="4" id="KW-1185">Reference proteome</keyword>
<evidence type="ECO:0000313" key="4">
    <source>
        <dbReference type="Proteomes" id="UP001066276"/>
    </source>
</evidence>
<comment type="caution">
    <text evidence="3">The sequence shown here is derived from an EMBL/GenBank/DDBJ whole genome shotgun (WGS) entry which is preliminary data.</text>
</comment>